<dbReference type="PROSITE" id="PS50003">
    <property type="entry name" value="PH_DOMAIN"/>
    <property type="match status" value="2"/>
</dbReference>
<evidence type="ECO:0000259" key="4">
    <source>
        <dbReference type="PROSITE" id="PS50003"/>
    </source>
</evidence>
<feature type="compositionally biased region" description="Polar residues" evidence="3">
    <location>
        <begin position="852"/>
        <end position="872"/>
    </location>
</feature>
<dbReference type="PANTHER" id="PTHR22903:SF8">
    <property type="entry name" value="MAX-1A"/>
    <property type="match status" value="1"/>
</dbReference>
<name>A0A0X3P9Z9_SCHSO</name>
<accession>A0A0X3P9Z9</accession>
<protein>
    <recommendedName>
        <fullName evidence="4">PH domain-containing protein</fullName>
    </recommendedName>
</protein>
<feature type="region of interest" description="Disordered" evidence="3">
    <location>
        <begin position="365"/>
        <end position="444"/>
    </location>
</feature>
<keyword evidence="1" id="KW-0677">Repeat</keyword>
<dbReference type="Gene3D" id="2.30.29.30">
    <property type="entry name" value="Pleckstrin-homology domain (PH domain)/Phosphotyrosine-binding domain (PTB)"/>
    <property type="match status" value="1"/>
</dbReference>
<dbReference type="Pfam" id="PF00169">
    <property type="entry name" value="PH"/>
    <property type="match status" value="1"/>
</dbReference>
<feature type="region of interest" description="Disordered" evidence="3">
    <location>
        <begin position="1190"/>
        <end position="1220"/>
    </location>
</feature>
<dbReference type="SUPFAM" id="SSF50729">
    <property type="entry name" value="PH domain-like"/>
    <property type="match status" value="2"/>
</dbReference>
<evidence type="ECO:0000256" key="1">
    <source>
        <dbReference type="ARBA" id="ARBA00022737"/>
    </source>
</evidence>
<evidence type="ECO:0000256" key="2">
    <source>
        <dbReference type="SAM" id="Coils"/>
    </source>
</evidence>
<gene>
    <name evidence="5" type="ORF">TR88678</name>
</gene>
<feature type="region of interest" description="Disordered" evidence="3">
    <location>
        <begin position="1647"/>
        <end position="1706"/>
    </location>
</feature>
<feature type="compositionally biased region" description="Basic and acidic residues" evidence="3">
    <location>
        <begin position="403"/>
        <end position="412"/>
    </location>
</feature>
<dbReference type="SMART" id="SM00233">
    <property type="entry name" value="PH"/>
    <property type="match status" value="2"/>
</dbReference>
<feature type="region of interest" description="Disordered" evidence="3">
    <location>
        <begin position="846"/>
        <end position="881"/>
    </location>
</feature>
<sequence>MRRTNSKSPELREVGKAGQSTWSPEDRRMVVARLHDLEVVNQQLAAERNQLQRQLNHVLHRLASDRLSEGAYSLQELSRAVHFLLGPRTSAPPEMDGTSAAETSVMPAPLASSESINLLSSFMDSNGRFSAVEYSSMSDAFEYLNLRQDPVSQVSLGISTQNGSSPSGSVVTGIPHTVGGSTPMRESHASFPTVIYDSSDEASKEIGEFGPAGMLVSGTVLDTVASSSTHPNDIHATYVAELPSSSSSPSLSYERESEKWRSLYVCIPPSTSYSLSFSTSTSHSPDSSPFPHGRRNSTHPHSPVLRRPLLTSSLPTSPQRLTSRRSLLQCIEDAQKSATKWLDGQQNKTLGTALDAPVCEKGIAGTSRDLAPSEPLLSPQAGGYKGDLEAKPSVAPTGSNRPLHFEPRDSLRLRKPTRTQVRTRSYLTAPNADSHSIGKPKSARTVHHPVLIRSTKRSTQAARVKVGASEDFLNEFFSCGDREDDFNSDSFVLTRASAVSREFSCLFSSLNAYTCVRKHCTTVENVPADEVQRNIDQVAQLRRLTDIQNHFDRLCREETSSSDARSTVLIIKSSTKQAKRDTSRCRQHPQVSSSAISEFNATSSTSTEYYSPPMEESIKQEDLNISHHGRLTIGLPKGTSKRHEVRELSVAPTTHAGKLARLSGRFKVWQTFWCVLVNKSLLFYRDKSEVDQWPRKCIDLAEVRSIEGLHLSRTGKPLGMVSSPKGFKRQGQTASFNVTLRSGRVYTLRGPSIEASSIWESSIRRALRRIQAEHIFRLYSAQLVISGWLHRYRRGQSHRVWCMLMGTFLVYCREPRGISLTGYRDLSLTYLRCPFKEMTSSAPTLVHGDASKSFSRPPNSSQPRTYPLQQDYESSDSESDTGIEIDEINSKTLALWAPNRDPVYLVCNSDAEFERWRYHLTKACWFSTFTQPCKKEPEARFLQLWGQLVHPAYVERRWHTAEPITVPLSRVFAEPLFERSAVILSEKLSSLANLSRATLSAEVEGKSVFNVTAAVETAPCQIPGTLRLQINTNKAVLVKTLAQMCYDNSALKDELYLQLIKQATPPSTILRTLMDGGSMRTVPTRRRMRMLELLCGSGGHQHRDGWHETHRRVISATRPSDESVARRKPIDLRAPELSKGTPPFKQTQRTLSITTMWECISIITTLFLPSPPVLACLQAFLAQFTSRFDTSPPSKAGRMGTSSGRTKPATSSSSSRRDRSSSSRQLILELCRFAAFCSDMLLRCSIRGGRKVTPSYYEVVAISLRNPYTHCLPFSLPIRLHLPSGYQVVSFDGTMRIGQLAASVADSLGLGEAIAKRLCLCGIFCQLTGSARPSGGPARSKLLYLEPSWNICDVISLYEQALTKSNPGVVLSLEDMSIDLVFMVQAVAKVIADSPTQDVSATTDSSADRLMDMLSHQLHNDICSGQLNLILRGAHYLELTALICRWDHSDYAELQRRQETNLTLLVHRYFPRKCIRTWSSGGKDDQALIELKLLLLNRWNKLSQETSVDGEQPSQAAAKDLHPSPPLHGRHLPRASDVFARTLWKLHPAAACVRQFACQVLNCEGVPSTEIVWLAPSHERICFLRVYTFDSTVTRLICAGYTADSAGLVSGLACFKQIPMANVISFGIQRTGAFFLVFAEPRRQGKHQLPHQHQEMHRRSQAQQGGDGSVSYSGPEDGAAGNMPQDRLIFRSKPNSASKREGRRSGWWNRRPQKRLEKLLLFIPDLCTANELCHVLTFFLDTA</sequence>
<proteinExistence type="predicted"/>
<feature type="compositionally biased region" description="Polar residues" evidence="3">
    <location>
        <begin position="1200"/>
        <end position="1210"/>
    </location>
</feature>
<feature type="region of interest" description="Disordered" evidence="3">
    <location>
        <begin position="1"/>
        <end position="22"/>
    </location>
</feature>
<feature type="domain" description="PH" evidence="4">
    <location>
        <begin position="782"/>
        <end position="925"/>
    </location>
</feature>
<evidence type="ECO:0000256" key="3">
    <source>
        <dbReference type="SAM" id="MobiDB-lite"/>
    </source>
</evidence>
<feature type="compositionally biased region" description="Polar residues" evidence="3">
    <location>
        <begin position="310"/>
        <end position="321"/>
    </location>
</feature>
<feature type="compositionally biased region" description="Low complexity" evidence="3">
    <location>
        <begin position="277"/>
        <end position="291"/>
    </location>
</feature>
<reference evidence="5" key="1">
    <citation type="submission" date="2016-01" db="EMBL/GenBank/DDBJ databases">
        <title>Reference transcriptome for the parasite Schistocephalus solidus: insights into the molecular evolution of parasitism.</title>
        <authorList>
            <person name="Hebert F.O."/>
            <person name="Grambauer S."/>
            <person name="Barber I."/>
            <person name="Landry C.R."/>
            <person name="Aubin-Horth N."/>
        </authorList>
    </citation>
    <scope>NUCLEOTIDE SEQUENCE</scope>
</reference>
<feature type="compositionally biased region" description="Polar residues" evidence="3">
    <location>
        <begin position="418"/>
        <end position="434"/>
    </location>
</feature>
<feature type="region of interest" description="Disordered" evidence="3">
    <location>
        <begin position="1507"/>
        <end position="1527"/>
    </location>
</feature>
<keyword evidence="2" id="KW-0175">Coiled coil</keyword>
<dbReference type="InterPro" id="IPR011993">
    <property type="entry name" value="PH-like_dom_sf"/>
</dbReference>
<dbReference type="EMBL" id="GEEE01014687">
    <property type="protein sequence ID" value="JAP48538.1"/>
    <property type="molecule type" value="Transcribed_RNA"/>
</dbReference>
<feature type="coiled-coil region" evidence="2">
    <location>
        <begin position="34"/>
        <end position="61"/>
    </location>
</feature>
<organism evidence="5">
    <name type="scientific">Schistocephalus solidus</name>
    <name type="common">Tapeworm</name>
    <dbReference type="NCBI Taxonomy" id="70667"/>
    <lineage>
        <taxon>Eukaryota</taxon>
        <taxon>Metazoa</taxon>
        <taxon>Spiralia</taxon>
        <taxon>Lophotrochozoa</taxon>
        <taxon>Platyhelminthes</taxon>
        <taxon>Cestoda</taxon>
        <taxon>Eucestoda</taxon>
        <taxon>Diphyllobothriidea</taxon>
        <taxon>Diphyllobothriidae</taxon>
        <taxon>Schistocephalus</taxon>
    </lineage>
</organism>
<feature type="region of interest" description="Disordered" evidence="3">
    <location>
        <begin position="277"/>
        <end position="321"/>
    </location>
</feature>
<feature type="compositionally biased region" description="Polar residues" evidence="3">
    <location>
        <begin position="589"/>
        <end position="599"/>
    </location>
</feature>
<dbReference type="PANTHER" id="PTHR22903">
    <property type="entry name" value="PLEKHH PROTEIN"/>
    <property type="match status" value="1"/>
</dbReference>
<evidence type="ECO:0000313" key="5">
    <source>
        <dbReference type="EMBL" id="JAP48538.1"/>
    </source>
</evidence>
<dbReference type="InterPro" id="IPR038185">
    <property type="entry name" value="MyTH4_dom_sf"/>
</dbReference>
<dbReference type="InterPro" id="IPR001849">
    <property type="entry name" value="PH_domain"/>
</dbReference>
<feature type="domain" description="PH" evidence="4">
    <location>
        <begin position="652"/>
        <end position="768"/>
    </location>
</feature>
<feature type="region of interest" description="Disordered" evidence="3">
    <location>
        <begin position="579"/>
        <end position="599"/>
    </location>
</feature>
<dbReference type="Gene3D" id="1.25.40.530">
    <property type="entry name" value="MyTH4 domain"/>
    <property type="match status" value="1"/>
</dbReference>